<dbReference type="PANTHER" id="PTHR35849:SF2">
    <property type="entry name" value="BLR2341 PROTEIN"/>
    <property type="match status" value="1"/>
</dbReference>
<evidence type="ECO:0000313" key="3">
    <source>
        <dbReference type="Proteomes" id="UP000198284"/>
    </source>
</evidence>
<proteinExistence type="predicted"/>
<dbReference type="InterPro" id="IPR052746">
    <property type="entry name" value="MlaB_ABC_Transporter"/>
</dbReference>
<dbReference type="InterPro" id="IPR002645">
    <property type="entry name" value="STAS_dom"/>
</dbReference>
<dbReference type="Proteomes" id="UP000198284">
    <property type="component" value="Unassembled WGS sequence"/>
</dbReference>
<feature type="domain" description="STAS" evidence="1">
    <location>
        <begin position="1"/>
        <end position="110"/>
    </location>
</feature>
<keyword evidence="3" id="KW-1185">Reference proteome</keyword>
<dbReference type="SUPFAM" id="SSF52091">
    <property type="entry name" value="SpoIIaa-like"/>
    <property type="match status" value="1"/>
</dbReference>
<dbReference type="OrthoDB" id="8527158at2"/>
<dbReference type="PANTHER" id="PTHR35849">
    <property type="entry name" value="BLR2341 PROTEIN"/>
    <property type="match status" value="1"/>
</dbReference>
<dbReference type="RefSeq" id="WP_089400666.1">
    <property type="nucleotide sequence ID" value="NZ_FZOT01000014.1"/>
</dbReference>
<dbReference type="InterPro" id="IPR058548">
    <property type="entry name" value="MlaB-like_STAS"/>
</dbReference>
<dbReference type="EMBL" id="FZOT01000014">
    <property type="protein sequence ID" value="SNT10796.1"/>
    <property type="molecule type" value="Genomic_DNA"/>
</dbReference>
<evidence type="ECO:0000313" key="2">
    <source>
        <dbReference type="EMBL" id="SNT10796.1"/>
    </source>
</evidence>
<dbReference type="Gene3D" id="3.30.750.24">
    <property type="entry name" value="STAS domain"/>
    <property type="match status" value="1"/>
</dbReference>
<dbReference type="Pfam" id="PF13466">
    <property type="entry name" value="STAS_2"/>
    <property type="match status" value="1"/>
</dbReference>
<dbReference type="CDD" id="cd07043">
    <property type="entry name" value="STAS_anti-anti-sigma_factors"/>
    <property type="match status" value="1"/>
</dbReference>
<organism evidence="2 3">
    <name type="scientific">Noviherbaspirillum humi</name>
    <dbReference type="NCBI Taxonomy" id="1688639"/>
    <lineage>
        <taxon>Bacteria</taxon>
        <taxon>Pseudomonadati</taxon>
        <taxon>Pseudomonadota</taxon>
        <taxon>Betaproteobacteria</taxon>
        <taxon>Burkholderiales</taxon>
        <taxon>Oxalobacteraceae</taxon>
        <taxon>Noviherbaspirillum</taxon>
    </lineage>
</organism>
<evidence type="ECO:0000259" key="1">
    <source>
        <dbReference type="PROSITE" id="PS50801"/>
    </source>
</evidence>
<gene>
    <name evidence="2" type="ORF">SAMN06265795_11438</name>
</gene>
<dbReference type="AlphaFoldDB" id="A0A239JXT4"/>
<sequence>MTDKNETLDESAALTLGGELTIYRAAEVREILLDALVPRASVPIRLEIDLSTVEEIDGAGVQLLLAAHKTARQQGTRLNLIKHSPAVIEVFELFDLAGYFGDPVLIPAER</sequence>
<name>A0A239JXT4_9BURK</name>
<protein>
    <submittedName>
        <fullName evidence="2">Anti-anti-sigma factor</fullName>
    </submittedName>
</protein>
<reference evidence="2 3" key="1">
    <citation type="submission" date="2017-06" db="EMBL/GenBank/DDBJ databases">
        <authorList>
            <person name="Kim H.J."/>
            <person name="Triplett B.A."/>
        </authorList>
    </citation>
    <scope>NUCLEOTIDE SEQUENCE [LARGE SCALE GENOMIC DNA]</scope>
    <source>
        <strain evidence="2 3">U15</strain>
    </source>
</reference>
<dbReference type="InterPro" id="IPR036513">
    <property type="entry name" value="STAS_dom_sf"/>
</dbReference>
<accession>A0A239JXT4</accession>
<dbReference type="PROSITE" id="PS50801">
    <property type="entry name" value="STAS"/>
    <property type="match status" value="1"/>
</dbReference>